<reference evidence="1 2" key="1">
    <citation type="journal article" date="2023" name="bioRxiv">
        <title>An intranuclear bacterial parasite of deep-sea mussels expresses apoptosis inhibitors acquired from its host.</title>
        <authorList>
            <person name="Gonzalez Porras M.A."/>
            <person name="Assie A."/>
            <person name="Tietjen M."/>
            <person name="Violette M."/>
            <person name="Kleiner M."/>
            <person name="Gruber-Vodicka H."/>
            <person name="Dubilier N."/>
            <person name="Leisch N."/>
        </authorList>
    </citation>
    <scope>NUCLEOTIDE SEQUENCE [LARGE SCALE GENOMIC DNA]</scope>
    <source>
        <strain evidence="1">IAP13</strain>
    </source>
</reference>
<evidence type="ECO:0000313" key="2">
    <source>
        <dbReference type="Proteomes" id="UP001178148"/>
    </source>
</evidence>
<evidence type="ECO:0000313" key="1">
    <source>
        <dbReference type="EMBL" id="MDP0590404.1"/>
    </source>
</evidence>
<dbReference type="Proteomes" id="UP001178148">
    <property type="component" value="Unassembled WGS sequence"/>
</dbReference>
<gene>
    <name evidence="1" type="ORF">QS748_14920</name>
</gene>
<keyword evidence="2" id="KW-1185">Reference proteome</keyword>
<dbReference type="AlphaFoldDB" id="A0AA90NU42"/>
<organism evidence="1 2">
    <name type="scientific">Candidatus Endonucleibacter bathymodioli</name>
    <dbReference type="NCBI Taxonomy" id="539814"/>
    <lineage>
        <taxon>Bacteria</taxon>
        <taxon>Pseudomonadati</taxon>
        <taxon>Pseudomonadota</taxon>
        <taxon>Gammaproteobacteria</taxon>
        <taxon>Oceanospirillales</taxon>
        <taxon>Endozoicomonadaceae</taxon>
        <taxon>Candidatus Endonucleibacter</taxon>
    </lineage>
</organism>
<sequence>MNLQKIMDRNTLIDRNELDVNNPEHLITGNNDSPIEGKAWSRKIVILDKCHKTFFKFKTFVCDTASKIKKTVTQICVRDAKVKLSEDIQKKLDIYCTNADDLQYLDKDLKIYLRIVSSCDCDMAQLERDYTYALDCQKEGKKLTCRLTFIVRAMDRNCVNQKGEWLKGATKSYHKAYKKCEAKKSEFRTLEKATKDSFD</sequence>
<accession>A0AA90NU42</accession>
<name>A0AA90NU42_9GAMM</name>
<protein>
    <submittedName>
        <fullName evidence="1">Uncharacterized protein</fullName>
    </submittedName>
</protein>
<comment type="caution">
    <text evidence="1">The sequence shown here is derived from an EMBL/GenBank/DDBJ whole genome shotgun (WGS) entry which is preliminary data.</text>
</comment>
<proteinExistence type="predicted"/>
<dbReference type="EMBL" id="JASXSV010000069">
    <property type="protein sequence ID" value="MDP0590404.1"/>
    <property type="molecule type" value="Genomic_DNA"/>
</dbReference>